<sequence>MQYYQSLFQSSNLFCTIDKPHSLQQFLLNQTVWRYRVRILVILQVYTLPQTQIYSIQGVEAPSTMKLIKVSEYSLKVLGEITFITNFINNLHIMLDRYAKRNT</sequence>
<dbReference type="EMBL" id="CAJJDN010000017">
    <property type="protein sequence ID" value="CAD8063210.1"/>
    <property type="molecule type" value="Genomic_DNA"/>
</dbReference>
<accession>A0A8S1L579</accession>
<protein>
    <submittedName>
        <fullName evidence="1">Uncharacterized protein</fullName>
    </submittedName>
</protein>
<reference evidence="1" key="1">
    <citation type="submission" date="2021-01" db="EMBL/GenBank/DDBJ databases">
        <authorList>
            <consortium name="Genoscope - CEA"/>
            <person name="William W."/>
        </authorList>
    </citation>
    <scope>NUCLEOTIDE SEQUENCE</scope>
</reference>
<gene>
    <name evidence="1" type="ORF">PSON_ATCC_30995.1.T0170293</name>
</gene>
<dbReference type="OrthoDB" id="10431711at2759"/>
<keyword evidence="2" id="KW-1185">Reference proteome</keyword>
<proteinExistence type="predicted"/>
<name>A0A8S1L579_9CILI</name>
<dbReference type="Proteomes" id="UP000692954">
    <property type="component" value="Unassembled WGS sequence"/>
</dbReference>
<organism evidence="1 2">
    <name type="scientific">Paramecium sonneborni</name>
    <dbReference type="NCBI Taxonomy" id="65129"/>
    <lineage>
        <taxon>Eukaryota</taxon>
        <taxon>Sar</taxon>
        <taxon>Alveolata</taxon>
        <taxon>Ciliophora</taxon>
        <taxon>Intramacronucleata</taxon>
        <taxon>Oligohymenophorea</taxon>
        <taxon>Peniculida</taxon>
        <taxon>Parameciidae</taxon>
        <taxon>Paramecium</taxon>
    </lineage>
</organism>
<comment type="caution">
    <text evidence="1">The sequence shown here is derived from an EMBL/GenBank/DDBJ whole genome shotgun (WGS) entry which is preliminary data.</text>
</comment>
<dbReference type="AlphaFoldDB" id="A0A8S1L579"/>
<evidence type="ECO:0000313" key="2">
    <source>
        <dbReference type="Proteomes" id="UP000692954"/>
    </source>
</evidence>
<evidence type="ECO:0000313" key="1">
    <source>
        <dbReference type="EMBL" id="CAD8063210.1"/>
    </source>
</evidence>